<evidence type="ECO:0000313" key="2">
    <source>
        <dbReference type="Proteomes" id="UP000268372"/>
    </source>
</evidence>
<dbReference type="Pfam" id="PF05962">
    <property type="entry name" value="HutD"/>
    <property type="match status" value="1"/>
</dbReference>
<keyword evidence="2" id="KW-1185">Reference proteome</keyword>
<dbReference type="RefSeq" id="WP_124899902.1">
    <property type="nucleotide sequence ID" value="NZ_RQTJ01000025.1"/>
</dbReference>
<gene>
    <name evidence="1" type="ORF">EG242_10865</name>
</gene>
<proteinExistence type="predicted"/>
<dbReference type="SUPFAM" id="SSF51182">
    <property type="entry name" value="RmlC-like cupins"/>
    <property type="match status" value="1"/>
</dbReference>
<accession>A0A3P1AWM4</accession>
<dbReference type="Gene3D" id="2.60.120.10">
    <property type="entry name" value="Jelly Rolls"/>
    <property type="match status" value="1"/>
</dbReference>
<dbReference type="PANTHER" id="PTHR37943:SF1">
    <property type="entry name" value="PROTEIN VES"/>
    <property type="match status" value="1"/>
</dbReference>
<reference evidence="1 2" key="1">
    <citation type="submission" date="2018-11" db="EMBL/GenBank/DDBJ databases">
        <title>Flavobacterium sp. nov., YIM 102796 draft genome.</title>
        <authorList>
            <person name="Li G."/>
            <person name="Jiang Y."/>
        </authorList>
    </citation>
    <scope>NUCLEOTIDE SEQUENCE [LARGE SCALE GENOMIC DNA]</scope>
    <source>
        <strain evidence="1 2">YIM 102796</strain>
    </source>
</reference>
<dbReference type="AlphaFoldDB" id="A0A3P1AWM4"/>
<evidence type="ECO:0000313" key="1">
    <source>
        <dbReference type="EMBL" id="RRA93217.1"/>
    </source>
</evidence>
<dbReference type="PANTHER" id="PTHR37943">
    <property type="entry name" value="PROTEIN VES"/>
    <property type="match status" value="1"/>
</dbReference>
<organism evidence="1 2">
    <name type="scientific">Paenimyroides viscosum</name>
    <dbReference type="NCBI Taxonomy" id="2488729"/>
    <lineage>
        <taxon>Bacteria</taxon>
        <taxon>Pseudomonadati</taxon>
        <taxon>Bacteroidota</taxon>
        <taxon>Flavobacteriia</taxon>
        <taxon>Flavobacteriales</taxon>
        <taxon>Flavobacteriaceae</taxon>
        <taxon>Paenimyroides</taxon>
    </lineage>
</organism>
<comment type="caution">
    <text evidence="1">The sequence shown here is derived from an EMBL/GenBank/DDBJ whole genome shotgun (WGS) entry which is preliminary data.</text>
</comment>
<sequence>MNINYTIIKKNNILPNIWDGGETFEYLIYPENSLYDKRDFLFRISVATITKVPSVFTKFKGYARFLVMLDNDLNININGKEESYTPNNVFKFDSNSDITSFTKGNDFNLMVQNNVDVNVCLVNDAIDVSVSMTFVFAKTQTKLFVNATDFILEPFDLLIIENTNSHKLTITTDKNIIIAYISKKIM</sequence>
<dbReference type="InterPro" id="IPR014710">
    <property type="entry name" value="RmlC-like_jellyroll"/>
</dbReference>
<dbReference type="Proteomes" id="UP000268372">
    <property type="component" value="Unassembled WGS sequence"/>
</dbReference>
<dbReference type="InterPro" id="IPR011051">
    <property type="entry name" value="RmlC_Cupin_sf"/>
</dbReference>
<dbReference type="EMBL" id="RQTJ01000025">
    <property type="protein sequence ID" value="RRA93217.1"/>
    <property type="molecule type" value="Genomic_DNA"/>
</dbReference>
<dbReference type="OrthoDB" id="9786443at2"/>
<dbReference type="InterPro" id="IPR010282">
    <property type="entry name" value="Uncharacterised_HutD/Ves"/>
</dbReference>
<protein>
    <submittedName>
        <fullName evidence="1">HutD-family protein</fullName>
    </submittedName>
</protein>
<name>A0A3P1AWM4_9FLAO</name>